<comment type="caution">
    <text evidence="1">The sequence shown here is derived from an EMBL/GenBank/DDBJ whole genome shotgun (WGS) entry which is preliminary data.</text>
</comment>
<dbReference type="InterPro" id="IPR036291">
    <property type="entry name" value="NAD(P)-bd_dom_sf"/>
</dbReference>
<dbReference type="Proteomes" id="UP000766336">
    <property type="component" value="Unassembled WGS sequence"/>
</dbReference>
<organism evidence="1 2">
    <name type="scientific">Roseococcus pinisoli</name>
    <dbReference type="NCBI Taxonomy" id="2835040"/>
    <lineage>
        <taxon>Bacteria</taxon>
        <taxon>Pseudomonadati</taxon>
        <taxon>Pseudomonadota</taxon>
        <taxon>Alphaproteobacteria</taxon>
        <taxon>Acetobacterales</taxon>
        <taxon>Roseomonadaceae</taxon>
        <taxon>Roseococcus</taxon>
    </lineage>
</organism>
<name>A0ABS5QD19_9PROT</name>
<evidence type="ECO:0000313" key="2">
    <source>
        <dbReference type="Proteomes" id="UP000766336"/>
    </source>
</evidence>
<gene>
    <name evidence="1" type="ORF">KHU32_11620</name>
</gene>
<dbReference type="PANTHER" id="PTHR43431:SF7">
    <property type="entry name" value="OXIDOREDUCTASE, SHORT CHAIN DEHYDROGENASE_REDUCTASE FAMILY (AFU_ORTHOLOGUE AFUA_5G14000)"/>
    <property type="match status" value="1"/>
</dbReference>
<keyword evidence="2" id="KW-1185">Reference proteome</keyword>
<dbReference type="Gene3D" id="3.40.50.720">
    <property type="entry name" value="NAD(P)-binding Rossmann-like Domain"/>
    <property type="match status" value="1"/>
</dbReference>
<accession>A0ABS5QD19</accession>
<dbReference type="InterPro" id="IPR002347">
    <property type="entry name" value="SDR_fam"/>
</dbReference>
<dbReference type="EMBL" id="JAHCDA010000002">
    <property type="protein sequence ID" value="MBS7811587.1"/>
    <property type="molecule type" value="Genomic_DNA"/>
</dbReference>
<dbReference type="Pfam" id="PF00106">
    <property type="entry name" value="adh_short"/>
    <property type="match status" value="1"/>
</dbReference>
<evidence type="ECO:0000313" key="1">
    <source>
        <dbReference type="EMBL" id="MBS7811587.1"/>
    </source>
</evidence>
<protein>
    <submittedName>
        <fullName evidence="1">SDR family NAD(P)-dependent oxidoreductase</fullName>
    </submittedName>
</protein>
<proteinExistence type="predicted"/>
<dbReference type="SUPFAM" id="SSF51735">
    <property type="entry name" value="NAD(P)-binding Rossmann-fold domains"/>
    <property type="match status" value="1"/>
</dbReference>
<sequence>MPGRLHCNMVTEAIIVGVGAEQGLGAAVARRFAREGHRVLVAGRTMDKLAAVVEGITAAGGTAEAIVADATDSLEIARLFDRAADPEIVVFNAGVNIRTPFRDISVETFEEAWRTNTLGGFVVGREAARRLVPKGRGTLIFTGATASLRGAANFAAFASAKAGLRAIAQSAARELGPLGLHVAHAVIDGGIDGERLRQRRPERVAAAGEDGLLNTDAIAEAYWQLHRQHRSAWTLELDLRPYKETF</sequence>
<dbReference type="PRINTS" id="PR00081">
    <property type="entry name" value="GDHRDH"/>
</dbReference>
<dbReference type="PANTHER" id="PTHR43431">
    <property type="entry name" value="OXIDOREDUCTASE, SHORT CHAIN DEHYDROGENASE/REDUCTASE FAMILY (AFU_ORTHOLOGUE AFUA_5G14000)"/>
    <property type="match status" value="1"/>
</dbReference>
<reference evidence="1 2" key="1">
    <citation type="submission" date="2021-05" db="EMBL/GenBank/DDBJ databases">
        <title>Roseococcus sp. XZZS9, whole genome shotgun sequencing project.</title>
        <authorList>
            <person name="Zhao G."/>
            <person name="Shen L."/>
        </authorList>
    </citation>
    <scope>NUCLEOTIDE SEQUENCE [LARGE SCALE GENOMIC DNA]</scope>
    <source>
        <strain evidence="1 2">XZZS9</strain>
    </source>
</reference>